<dbReference type="GO" id="GO:0005886">
    <property type="term" value="C:plasma membrane"/>
    <property type="evidence" value="ECO:0007669"/>
    <property type="project" value="TreeGrafter"/>
</dbReference>
<dbReference type="PROSITE" id="PS51897">
    <property type="entry name" value="ANNEXIN_2"/>
    <property type="match status" value="4"/>
</dbReference>
<gene>
    <name evidence="6" type="ORF">D0Z07_4035</name>
</gene>
<evidence type="ECO:0000313" key="6">
    <source>
        <dbReference type="EMBL" id="KAG0649883.1"/>
    </source>
</evidence>
<keyword evidence="7" id="KW-1185">Reference proteome</keyword>
<feature type="compositionally biased region" description="Low complexity" evidence="5">
    <location>
        <begin position="61"/>
        <end position="70"/>
    </location>
</feature>
<dbReference type="EMBL" id="VNKQ01000007">
    <property type="protein sequence ID" value="KAG0649883.1"/>
    <property type="molecule type" value="Genomic_DNA"/>
</dbReference>
<dbReference type="PANTHER" id="PTHR10502">
    <property type="entry name" value="ANNEXIN"/>
    <property type="match status" value="1"/>
</dbReference>
<keyword evidence="4" id="KW-0106">Calcium</keyword>
<dbReference type="InterPro" id="IPR037104">
    <property type="entry name" value="Annexin_sf"/>
</dbReference>
<dbReference type="GO" id="GO:0012506">
    <property type="term" value="C:vesicle membrane"/>
    <property type="evidence" value="ECO:0007669"/>
    <property type="project" value="TreeGrafter"/>
</dbReference>
<keyword evidence="2 4" id="KW-0677">Repeat</keyword>
<feature type="compositionally biased region" description="Low complexity" evidence="5">
    <location>
        <begin position="102"/>
        <end position="113"/>
    </location>
</feature>
<dbReference type="Gene3D" id="1.10.220.10">
    <property type="entry name" value="Annexin"/>
    <property type="match status" value="4"/>
</dbReference>
<protein>
    <recommendedName>
        <fullName evidence="4">Annexin</fullName>
    </recommendedName>
</protein>
<feature type="compositionally biased region" description="Pro residues" evidence="5">
    <location>
        <begin position="114"/>
        <end position="126"/>
    </location>
</feature>
<accession>A0A9P6VKT8</accession>
<comment type="caution">
    <text evidence="6">The sequence shown here is derived from an EMBL/GenBank/DDBJ whole genome shotgun (WGS) entry which is preliminary data.</text>
</comment>
<dbReference type="FunFam" id="1.10.220.10:FF:000005">
    <property type="entry name" value="Annexin"/>
    <property type="match status" value="1"/>
</dbReference>
<dbReference type="GO" id="GO:0005737">
    <property type="term" value="C:cytoplasm"/>
    <property type="evidence" value="ECO:0007669"/>
    <property type="project" value="TreeGrafter"/>
</dbReference>
<evidence type="ECO:0000256" key="4">
    <source>
        <dbReference type="RuleBase" id="RU003540"/>
    </source>
</evidence>
<name>A0A9P6VKT8_9HELO</name>
<comment type="domain">
    <text evidence="4">A pair of annexin repeats may form one binding site for calcium and phospholipid.</text>
</comment>
<dbReference type="Pfam" id="PF00191">
    <property type="entry name" value="Annexin"/>
    <property type="match status" value="4"/>
</dbReference>
<dbReference type="PRINTS" id="PR00196">
    <property type="entry name" value="ANNEXIN"/>
</dbReference>
<dbReference type="GO" id="GO:0005634">
    <property type="term" value="C:nucleus"/>
    <property type="evidence" value="ECO:0007669"/>
    <property type="project" value="TreeGrafter"/>
</dbReference>
<feature type="compositionally biased region" description="Low complexity" evidence="5">
    <location>
        <begin position="1"/>
        <end position="12"/>
    </location>
</feature>
<keyword evidence="4" id="KW-0111">Calcium/phospholipid-binding</keyword>
<dbReference type="Proteomes" id="UP000785200">
    <property type="component" value="Unassembled WGS sequence"/>
</dbReference>
<evidence type="ECO:0000256" key="3">
    <source>
        <dbReference type="ARBA" id="ARBA00023216"/>
    </source>
</evidence>
<evidence type="ECO:0000256" key="5">
    <source>
        <dbReference type="SAM" id="MobiDB-lite"/>
    </source>
</evidence>
<dbReference type="InterPro" id="IPR001464">
    <property type="entry name" value="Annexin"/>
</dbReference>
<dbReference type="AlphaFoldDB" id="A0A9P6VKT8"/>
<feature type="region of interest" description="Disordered" evidence="5">
    <location>
        <begin position="1"/>
        <end position="151"/>
    </location>
</feature>
<organism evidence="6 7">
    <name type="scientific">Hyphodiscus hymeniophilus</name>
    <dbReference type="NCBI Taxonomy" id="353542"/>
    <lineage>
        <taxon>Eukaryota</taxon>
        <taxon>Fungi</taxon>
        <taxon>Dikarya</taxon>
        <taxon>Ascomycota</taxon>
        <taxon>Pezizomycotina</taxon>
        <taxon>Leotiomycetes</taxon>
        <taxon>Helotiales</taxon>
        <taxon>Hyphodiscaceae</taxon>
        <taxon>Hyphodiscus</taxon>
    </lineage>
</organism>
<feature type="compositionally biased region" description="Pro residues" evidence="5">
    <location>
        <begin position="71"/>
        <end position="101"/>
    </location>
</feature>
<proteinExistence type="inferred from homology"/>
<evidence type="ECO:0000256" key="1">
    <source>
        <dbReference type="ARBA" id="ARBA00007831"/>
    </source>
</evidence>
<dbReference type="OrthoDB" id="37886at2759"/>
<dbReference type="GO" id="GO:0005544">
    <property type="term" value="F:calcium-dependent phospholipid binding"/>
    <property type="evidence" value="ECO:0007669"/>
    <property type="project" value="UniProtKB-KW"/>
</dbReference>
<reference evidence="6" key="1">
    <citation type="submission" date="2019-07" db="EMBL/GenBank/DDBJ databases">
        <title>Hyphodiscus hymeniophilus genome sequencing and assembly.</title>
        <authorList>
            <person name="Kramer G."/>
            <person name="Nodwell J."/>
        </authorList>
    </citation>
    <scope>NUCLEOTIDE SEQUENCE</scope>
    <source>
        <strain evidence="6">ATCC 34498</strain>
    </source>
</reference>
<dbReference type="GO" id="GO:0001786">
    <property type="term" value="F:phosphatidylserine binding"/>
    <property type="evidence" value="ECO:0007669"/>
    <property type="project" value="TreeGrafter"/>
</dbReference>
<dbReference type="InterPro" id="IPR018252">
    <property type="entry name" value="Annexin_repeat_CS"/>
</dbReference>
<dbReference type="PROSITE" id="PS00223">
    <property type="entry name" value="ANNEXIN_1"/>
    <property type="match status" value="1"/>
</dbReference>
<dbReference type="SMART" id="SM00335">
    <property type="entry name" value="ANX"/>
    <property type="match status" value="4"/>
</dbReference>
<keyword evidence="3 4" id="KW-0041">Annexin</keyword>
<feature type="compositionally biased region" description="Pro residues" evidence="5">
    <location>
        <begin position="29"/>
        <end position="60"/>
    </location>
</feature>
<sequence>MAYNQGGYQQPPYGAPPPGHSPQPGYGQYPPPQQGYPPQQPYGAPPPNQYPPQQGYPPQQPYGAPQGQYPPQQPYGAPPPNQYPPQQGYPPQQPYGAPPPGQYGAPQPQYGAPSPQPGYGAPPPQQPYSTYTQPQVFTPPTPATLGYGPPQQIAWDGTADAEACKKAMKGFGTDEKLLIRTLATKDPLQVNVIRDTYYQRHRKHLLTEVQGEVSGWFEEGLCAIIRGPLMQDVYLLHKAMSGPGTKESVLTDILMGRSNADMRAIKDLYQRTYHRSLEHDVKSDLSMKTERHFLMVLAANRNEDSAPVVPQQIDQDVSEIYKATEGRHGTDELLVCSILSQRSDAQISAIAHTYKQKFTKPLDAVIIMEFSGHMEAALLQQLRTGTDKAMRDAMLLEDAMAGAGTKDHLLVNRVVRVHWDRNHMQQVKGAYQHKYRTSLVQRIKGETSGDYERLMVACLGE</sequence>
<dbReference type="InterPro" id="IPR018502">
    <property type="entry name" value="Annexin_repeat"/>
</dbReference>
<dbReference type="SUPFAM" id="SSF47874">
    <property type="entry name" value="Annexin"/>
    <property type="match status" value="1"/>
</dbReference>
<evidence type="ECO:0000313" key="7">
    <source>
        <dbReference type="Proteomes" id="UP000785200"/>
    </source>
</evidence>
<comment type="similarity">
    <text evidence="1 4">Belongs to the annexin family.</text>
</comment>
<dbReference type="GO" id="GO:0005509">
    <property type="term" value="F:calcium ion binding"/>
    <property type="evidence" value="ECO:0007669"/>
    <property type="project" value="InterPro"/>
</dbReference>
<dbReference type="PANTHER" id="PTHR10502:SF102">
    <property type="entry name" value="ANNEXIN B11"/>
    <property type="match status" value="1"/>
</dbReference>
<evidence type="ECO:0000256" key="2">
    <source>
        <dbReference type="ARBA" id="ARBA00022737"/>
    </source>
</evidence>